<keyword evidence="2" id="KW-0813">Transport</keyword>
<keyword evidence="7" id="KW-1278">Translocase</keyword>
<keyword evidence="4 11" id="KW-0812">Transmembrane</keyword>
<gene>
    <name evidence="14" type="ORF">SCD_n02863</name>
</gene>
<dbReference type="HOGENOM" id="CLU_000604_84_3_4"/>
<feature type="transmembrane region" description="Helical" evidence="11">
    <location>
        <begin position="159"/>
        <end position="179"/>
    </location>
</feature>
<keyword evidence="10 11" id="KW-0472">Membrane</keyword>
<dbReference type="InterPro" id="IPR036640">
    <property type="entry name" value="ABC1_TM_sf"/>
</dbReference>
<dbReference type="Gene3D" id="3.40.50.300">
    <property type="entry name" value="P-loop containing nucleotide triphosphate hydrolases"/>
    <property type="match status" value="1"/>
</dbReference>
<evidence type="ECO:0000256" key="6">
    <source>
        <dbReference type="ARBA" id="ARBA00022840"/>
    </source>
</evidence>
<dbReference type="PROSITE" id="PS50929">
    <property type="entry name" value="ABC_TM1F"/>
    <property type="match status" value="1"/>
</dbReference>
<dbReference type="InterPro" id="IPR003439">
    <property type="entry name" value="ABC_transporter-like_ATP-bd"/>
</dbReference>
<dbReference type="CDD" id="cd18552">
    <property type="entry name" value="ABC_6TM_MsbA_like"/>
    <property type="match status" value="1"/>
</dbReference>
<feature type="transmembrane region" description="Helical" evidence="11">
    <location>
        <begin position="59"/>
        <end position="84"/>
    </location>
</feature>
<keyword evidence="8 11" id="KW-1133">Transmembrane helix</keyword>
<dbReference type="SMART" id="SM00382">
    <property type="entry name" value="AAA"/>
    <property type="match status" value="1"/>
</dbReference>
<dbReference type="FunFam" id="3.40.50.300:FF:000140">
    <property type="entry name" value="Lipid A export ATP-binding/permease protein MsbA"/>
    <property type="match status" value="1"/>
</dbReference>
<feature type="domain" description="ABC transporter" evidence="12">
    <location>
        <begin position="336"/>
        <end position="572"/>
    </location>
</feature>
<dbReference type="STRING" id="1163617.SCD_n02863"/>
<dbReference type="PROSITE" id="PS50893">
    <property type="entry name" value="ABC_TRANSPORTER_2"/>
    <property type="match status" value="1"/>
</dbReference>
<evidence type="ECO:0000259" key="12">
    <source>
        <dbReference type="PROSITE" id="PS50893"/>
    </source>
</evidence>
<evidence type="ECO:0000313" key="14">
    <source>
        <dbReference type="EMBL" id="BAN36662.1"/>
    </source>
</evidence>
<comment type="subcellular location">
    <subcellularLocation>
        <location evidence="1">Cell membrane</location>
        <topology evidence="1">Multi-pass membrane protein</topology>
    </subcellularLocation>
</comment>
<dbReference type="Gene3D" id="1.20.1560.10">
    <property type="entry name" value="ABC transporter type 1, transmembrane domain"/>
    <property type="match status" value="1"/>
</dbReference>
<accession>S6B8G7</accession>
<evidence type="ECO:0000256" key="11">
    <source>
        <dbReference type="SAM" id="Phobius"/>
    </source>
</evidence>
<dbReference type="SUPFAM" id="SSF52540">
    <property type="entry name" value="P-loop containing nucleoside triphosphate hydrolases"/>
    <property type="match status" value="1"/>
</dbReference>
<evidence type="ECO:0000259" key="13">
    <source>
        <dbReference type="PROSITE" id="PS50929"/>
    </source>
</evidence>
<organism evidence="14 15">
    <name type="scientific">Sulfuricella denitrificans (strain DSM 22764 / NBRC 105220 / skB26)</name>
    <dbReference type="NCBI Taxonomy" id="1163617"/>
    <lineage>
        <taxon>Bacteria</taxon>
        <taxon>Pseudomonadati</taxon>
        <taxon>Pseudomonadota</taxon>
        <taxon>Betaproteobacteria</taxon>
        <taxon>Nitrosomonadales</taxon>
        <taxon>Sulfuricellaceae</taxon>
        <taxon>Sulfuricella</taxon>
    </lineage>
</organism>
<evidence type="ECO:0000313" key="15">
    <source>
        <dbReference type="Proteomes" id="UP000015559"/>
    </source>
</evidence>
<evidence type="ECO:0000256" key="5">
    <source>
        <dbReference type="ARBA" id="ARBA00022741"/>
    </source>
</evidence>
<dbReference type="PANTHER" id="PTHR43394">
    <property type="entry name" value="ATP-DEPENDENT PERMEASE MDL1, MITOCHONDRIAL"/>
    <property type="match status" value="1"/>
</dbReference>
<dbReference type="PANTHER" id="PTHR43394:SF1">
    <property type="entry name" value="ATP-BINDING CASSETTE SUB-FAMILY B MEMBER 10, MITOCHONDRIAL"/>
    <property type="match status" value="1"/>
</dbReference>
<keyword evidence="5" id="KW-0547">Nucleotide-binding</keyword>
<dbReference type="InterPro" id="IPR011527">
    <property type="entry name" value="ABC1_TM_dom"/>
</dbReference>
<dbReference type="GO" id="GO:0016887">
    <property type="term" value="F:ATP hydrolysis activity"/>
    <property type="evidence" value="ECO:0007669"/>
    <property type="project" value="InterPro"/>
</dbReference>
<dbReference type="Pfam" id="PF00005">
    <property type="entry name" value="ABC_tran"/>
    <property type="match status" value="1"/>
</dbReference>
<feature type="transmembrane region" description="Helical" evidence="11">
    <location>
        <begin position="20"/>
        <end position="38"/>
    </location>
</feature>
<dbReference type="GO" id="GO:0034040">
    <property type="term" value="F:ATPase-coupled lipid transmembrane transporter activity"/>
    <property type="evidence" value="ECO:0007669"/>
    <property type="project" value="InterPro"/>
</dbReference>
<evidence type="ECO:0000256" key="7">
    <source>
        <dbReference type="ARBA" id="ARBA00022967"/>
    </source>
</evidence>
<dbReference type="KEGG" id="sdr:SCD_n02863"/>
<evidence type="ECO:0000256" key="8">
    <source>
        <dbReference type="ARBA" id="ARBA00022989"/>
    </source>
</evidence>
<dbReference type="InterPro" id="IPR027417">
    <property type="entry name" value="P-loop_NTPase"/>
</dbReference>
<dbReference type="InterPro" id="IPR011917">
    <property type="entry name" value="ABC_transpr_lipidA"/>
</dbReference>
<dbReference type="Pfam" id="PF00664">
    <property type="entry name" value="ABC_membrane"/>
    <property type="match status" value="1"/>
</dbReference>
<evidence type="ECO:0000256" key="1">
    <source>
        <dbReference type="ARBA" id="ARBA00004651"/>
    </source>
</evidence>
<keyword evidence="15" id="KW-1185">Reference proteome</keyword>
<feature type="transmembrane region" description="Helical" evidence="11">
    <location>
        <begin position="240"/>
        <end position="263"/>
    </location>
</feature>
<keyword evidence="3" id="KW-1003">Cell membrane</keyword>
<protein>
    <submittedName>
        <fullName evidence="14">Lipid A ABC exporter, fused ATPase and inner membrane subunits MsbA</fullName>
    </submittedName>
</protein>
<dbReference type="PROSITE" id="PS00211">
    <property type="entry name" value="ABC_TRANSPORTER_1"/>
    <property type="match status" value="1"/>
</dbReference>
<evidence type="ECO:0000256" key="2">
    <source>
        <dbReference type="ARBA" id="ARBA00022448"/>
    </source>
</evidence>
<dbReference type="Proteomes" id="UP000015559">
    <property type="component" value="Chromosome"/>
</dbReference>
<feature type="transmembrane region" description="Helical" evidence="11">
    <location>
        <begin position="275"/>
        <end position="292"/>
    </location>
</feature>
<feature type="domain" description="ABC transmembrane type-1" evidence="13">
    <location>
        <begin position="22"/>
        <end position="304"/>
    </location>
</feature>
<dbReference type="InterPro" id="IPR017871">
    <property type="entry name" value="ABC_transporter-like_CS"/>
</dbReference>
<keyword evidence="6" id="KW-0067">ATP-binding</keyword>
<dbReference type="AlphaFoldDB" id="S6B8G7"/>
<dbReference type="InterPro" id="IPR039421">
    <property type="entry name" value="Type_1_exporter"/>
</dbReference>
<dbReference type="GO" id="GO:0015421">
    <property type="term" value="F:ABC-type oligopeptide transporter activity"/>
    <property type="evidence" value="ECO:0007669"/>
    <property type="project" value="TreeGrafter"/>
</dbReference>
<dbReference type="GO" id="GO:0005524">
    <property type="term" value="F:ATP binding"/>
    <property type="evidence" value="ECO:0007669"/>
    <property type="project" value="UniProtKB-KW"/>
</dbReference>
<evidence type="ECO:0000256" key="3">
    <source>
        <dbReference type="ARBA" id="ARBA00022475"/>
    </source>
</evidence>
<dbReference type="EMBL" id="AP013066">
    <property type="protein sequence ID" value="BAN36662.1"/>
    <property type="molecule type" value="Genomic_DNA"/>
</dbReference>
<evidence type="ECO:0000256" key="4">
    <source>
        <dbReference type="ARBA" id="ARBA00022692"/>
    </source>
</evidence>
<sequence length="584" mass="63906">MNSRELYLRLLQNVLPYWRTFALSIVSMVALAATEPLFPALMKPLLDNGFVNRNIQMTWLVPVALIGLFLLRGLLTYAGSYAIAWVGNKVVMDLRDQMFRKIIALPIPYYDNSSTGALISKVVYDVGQVTAAATSAITVLVRDSLTIVGLLGWMLYLNWKLTLVSLVIAPIVAFIVKAFSGRLRAMSREAQRSMGNITQVLEETIGCNKVVKVFGGQEYEAKRFFDANNQVRRYNMKQTIAAAASVPLVQFFAAVALAVIIYIAIEQSSADQTTVGGFVSFITAMLMLLTPLKRLTGVNESMQRGLAAAESVFELIDQESEPDSGAETLPRAIGRVEFRDLGLTYRPEESPALDGISLIIEPGETIALVGPSGSGKTSLVNLIPRFYHPTSGQLLIDGHNVEHIRLSDLRANIAVVSQDVTLFNDTVAANIAYGVMRGANEAEIVAAAEAAHAMEFILRMPQGLQTLIGENGVRLSGGQRQRLAIARAILKNAPILILDEATSALDTESERHVQAALETLMEGRTTIVIAHRLSTIERADRIVVLQKGRIAEIGSHSELLERKGIYAHLYHIQFAQEHLPQAGV</sequence>
<dbReference type="InterPro" id="IPR003593">
    <property type="entry name" value="AAA+_ATPase"/>
</dbReference>
<reference evidence="14 15" key="1">
    <citation type="journal article" date="2012" name="Appl. Environ. Microbiol.">
        <title>Draft genome sequence of a psychrotolerant sulfur-oxidizing bacterium, Sulfuricella denitrificans skB26, and proteomic insights into cold adaptation.</title>
        <authorList>
            <person name="Watanabe T."/>
            <person name="Kojima H."/>
            <person name="Fukui M."/>
        </authorList>
    </citation>
    <scope>NUCLEOTIDE SEQUENCE [LARGE SCALE GENOMIC DNA]</scope>
    <source>
        <strain evidence="15">skB26</strain>
    </source>
</reference>
<keyword evidence="9" id="KW-0445">Lipid transport</keyword>
<proteinExistence type="predicted"/>
<evidence type="ECO:0000256" key="9">
    <source>
        <dbReference type="ARBA" id="ARBA00023055"/>
    </source>
</evidence>
<dbReference type="SUPFAM" id="SSF90123">
    <property type="entry name" value="ABC transporter transmembrane region"/>
    <property type="match status" value="1"/>
</dbReference>
<name>S6B8G7_SULDS</name>
<dbReference type="NCBIfam" id="TIGR02203">
    <property type="entry name" value="MsbA_lipidA"/>
    <property type="match status" value="1"/>
</dbReference>
<dbReference type="RefSeq" id="WP_009207377.1">
    <property type="nucleotide sequence ID" value="NC_022357.1"/>
</dbReference>
<dbReference type="eggNOG" id="COG1132">
    <property type="taxonomic scope" value="Bacteria"/>
</dbReference>
<dbReference type="GO" id="GO:0005886">
    <property type="term" value="C:plasma membrane"/>
    <property type="evidence" value="ECO:0007669"/>
    <property type="project" value="UniProtKB-SubCell"/>
</dbReference>
<evidence type="ECO:0000256" key="10">
    <source>
        <dbReference type="ARBA" id="ARBA00023136"/>
    </source>
</evidence>